<dbReference type="NCBIfam" id="TIGR00614">
    <property type="entry name" value="recQ_fam"/>
    <property type="match status" value="1"/>
</dbReference>
<dbReference type="GO" id="GO:0003676">
    <property type="term" value="F:nucleic acid binding"/>
    <property type="evidence" value="ECO:0007669"/>
    <property type="project" value="InterPro"/>
</dbReference>
<dbReference type="OrthoDB" id="10261556at2759"/>
<evidence type="ECO:0000256" key="3">
    <source>
        <dbReference type="ARBA" id="ARBA00022806"/>
    </source>
</evidence>
<evidence type="ECO:0000259" key="4">
    <source>
        <dbReference type="PROSITE" id="PS50030"/>
    </source>
</evidence>
<proteinExistence type="inferred from homology"/>
<evidence type="ECO:0000256" key="1">
    <source>
        <dbReference type="ARBA" id="ARBA00005446"/>
    </source>
</evidence>
<dbReference type="PROSITE" id="PS50030">
    <property type="entry name" value="UBA"/>
    <property type="match status" value="1"/>
</dbReference>
<feature type="domain" description="Helicase ATP-binding" evidence="5">
    <location>
        <begin position="180"/>
        <end position="356"/>
    </location>
</feature>
<dbReference type="InterPro" id="IPR027417">
    <property type="entry name" value="P-loop_NTPase"/>
</dbReference>
<dbReference type="GO" id="GO:0005634">
    <property type="term" value="C:nucleus"/>
    <property type="evidence" value="ECO:0007669"/>
    <property type="project" value="TreeGrafter"/>
</dbReference>
<dbReference type="GO" id="GO:0000724">
    <property type="term" value="P:double-strand break repair via homologous recombination"/>
    <property type="evidence" value="ECO:0007669"/>
    <property type="project" value="TreeGrafter"/>
</dbReference>
<dbReference type="PANTHER" id="PTHR13710">
    <property type="entry name" value="DNA HELICASE RECQ FAMILY MEMBER"/>
    <property type="match status" value="1"/>
</dbReference>
<keyword evidence="7" id="KW-1185">Reference proteome</keyword>
<dbReference type="EMBL" id="NKXS01007191">
    <property type="protein sequence ID" value="PIN00065.1"/>
    <property type="molecule type" value="Genomic_DNA"/>
</dbReference>
<accession>A0A2G9G4J6</accession>
<dbReference type="InterPro" id="IPR009060">
    <property type="entry name" value="UBA-like_sf"/>
</dbReference>
<dbReference type="InterPro" id="IPR014001">
    <property type="entry name" value="Helicase_ATP-bd"/>
</dbReference>
<dbReference type="EC" id="3.6.4.12" evidence="6"/>
<dbReference type="SUPFAM" id="SSF52540">
    <property type="entry name" value="P-loop containing nucleoside triphosphate hydrolases"/>
    <property type="match status" value="2"/>
</dbReference>
<reference evidence="7" key="1">
    <citation type="journal article" date="2018" name="Gigascience">
        <title>Genome assembly of the Pink Ipe (Handroanthus impetiginosus, Bignoniaceae), a highly valued, ecologically keystone Neotropical timber forest tree.</title>
        <authorList>
            <person name="Silva-Junior O.B."/>
            <person name="Grattapaglia D."/>
            <person name="Novaes E."/>
            <person name="Collevatti R.G."/>
        </authorList>
    </citation>
    <scope>NUCLEOTIDE SEQUENCE [LARGE SCALE GENOMIC DNA]</scope>
    <source>
        <strain evidence="7">cv. UFG-1</strain>
    </source>
</reference>
<dbReference type="Pfam" id="PF00270">
    <property type="entry name" value="DEAD"/>
    <property type="match status" value="1"/>
</dbReference>
<comment type="caution">
    <text evidence="6">The sequence shown here is derived from an EMBL/GenBank/DDBJ whole genome shotgun (WGS) entry which is preliminary data.</text>
</comment>
<keyword evidence="3 6" id="KW-0547">Nucleotide-binding</keyword>
<dbReference type="PANTHER" id="PTHR13710:SF69">
    <property type="entry name" value="ATP-DEPENDENT DNA HELICASE Q-LIKE SIM"/>
    <property type="match status" value="1"/>
</dbReference>
<evidence type="ECO:0000313" key="6">
    <source>
        <dbReference type="EMBL" id="PIN00065.1"/>
    </source>
</evidence>
<dbReference type="GO" id="GO:0005694">
    <property type="term" value="C:chromosome"/>
    <property type="evidence" value="ECO:0007669"/>
    <property type="project" value="TreeGrafter"/>
</dbReference>
<keyword evidence="3 6" id="KW-0067">ATP-binding</keyword>
<gene>
    <name evidence="6" type="ORF">CDL12_27433</name>
</gene>
<evidence type="ECO:0000256" key="2">
    <source>
        <dbReference type="ARBA" id="ARBA00022801"/>
    </source>
</evidence>
<dbReference type="InterPro" id="IPR011545">
    <property type="entry name" value="DEAD/DEAH_box_helicase_dom"/>
</dbReference>
<name>A0A2G9G4J6_9LAMI</name>
<sequence length="595" mass="66347">MEGNDISCDQIIAELVDMGFDSSDITEAINTVGPSLDNAIEFIVNYLNRKHEGASTSSDCPWDNKVLGKRATRSILSFGQMRQQNITEYMKLGSGPKRSKTRVLPDESVSRTNFLIRHAEPSVVSSIMKTSSDLCPVTIMEPSLGKDAEIIGFGWEKKVNNLIHKHFGFSSLKGFQKEALAAWLDHQDCLILSATGSGKSLCFQVPALLSSKVVVVVSPLISLMHDQCLKLGKHGISACFLGSGQIDKSVEKKAMSGAYNIIYVCPETILRLIKPLQSLAENHGIALFAIDEVHCVSKWGHDFRPAYRQLSVLRENFSADNLKFLKYDVPLMALTATATFRVRDDILKSLHMSEQTKIVVTSFFRANLRFSVKNSRTSSVSSYERDFSELIRLYTKNKKSIQKMISRDLENSSKAPSGSSNGIAFGPDEMYKKAIHDIDLYDVSDDDGFSASLNEEELSVQYLEDDCDQVQEVNDLDVSCGEFSGRPPINFSNSGTPDFRDLLREAEGRSLLGHLDEGPTIIYVPTRKETLSLTKFLSRFGVKAAAYNAGLPKSHLRQVHKEFHEDNLQFSEIIYIAFSDYLKSGCCNCCFWNGY</sequence>
<evidence type="ECO:0000259" key="5">
    <source>
        <dbReference type="PROSITE" id="PS51192"/>
    </source>
</evidence>
<comment type="similarity">
    <text evidence="1">Belongs to the helicase family. RecQ subfamily.</text>
</comment>
<dbReference type="GO" id="GO:0009378">
    <property type="term" value="F:four-way junction helicase activity"/>
    <property type="evidence" value="ECO:0007669"/>
    <property type="project" value="TreeGrafter"/>
</dbReference>
<dbReference type="GO" id="GO:0005524">
    <property type="term" value="F:ATP binding"/>
    <property type="evidence" value="ECO:0007669"/>
    <property type="project" value="InterPro"/>
</dbReference>
<dbReference type="SUPFAM" id="SSF46934">
    <property type="entry name" value="UBA-like"/>
    <property type="match status" value="1"/>
</dbReference>
<dbReference type="Proteomes" id="UP000231279">
    <property type="component" value="Unassembled WGS sequence"/>
</dbReference>
<dbReference type="GO" id="GO:0016787">
    <property type="term" value="F:hydrolase activity"/>
    <property type="evidence" value="ECO:0007669"/>
    <property type="project" value="UniProtKB-KW"/>
</dbReference>
<dbReference type="SMART" id="SM00487">
    <property type="entry name" value="DEXDc"/>
    <property type="match status" value="1"/>
</dbReference>
<dbReference type="GO" id="GO:0005737">
    <property type="term" value="C:cytoplasm"/>
    <property type="evidence" value="ECO:0007669"/>
    <property type="project" value="TreeGrafter"/>
</dbReference>
<dbReference type="GO" id="GO:0043138">
    <property type="term" value="F:3'-5' DNA helicase activity"/>
    <property type="evidence" value="ECO:0007669"/>
    <property type="project" value="TreeGrafter"/>
</dbReference>
<dbReference type="PROSITE" id="PS51192">
    <property type="entry name" value="HELICASE_ATP_BIND_1"/>
    <property type="match status" value="1"/>
</dbReference>
<dbReference type="STRING" id="429701.A0A2G9G4J6"/>
<dbReference type="CDD" id="cd17920">
    <property type="entry name" value="DEXHc_RecQ"/>
    <property type="match status" value="1"/>
</dbReference>
<dbReference type="FunFam" id="3.40.50.300:FF:001391">
    <property type="entry name" value="ATP-dependent DNA helicase"/>
    <property type="match status" value="1"/>
</dbReference>
<dbReference type="InterPro" id="IPR015940">
    <property type="entry name" value="UBA"/>
</dbReference>
<evidence type="ECO:0000313" key="7">
    <source>
        <dbReference type="Proteomes" id="UP000231279"/>
    </source>
</evidence>
<keyword evidence="2 6" id="KW-0378">Hydrolase</keyword>
<feature type="domain" description="UBA" evidence="4">
    <location>
        <begin position="5"/>
        <end position="46"/>
    </location>
</feature>
<organism evidence="6 7">
    <name type="scientific">Handroanthus impetiginosus</name>
    <dbReference type="NCBI Taxonomy" id="429701"/>
    <lineage>
        <taxon>Eukaryota</taxon>
        <taxon>Viridiplantae</taxon>
        <taxon>Streptophyta</taxon>
        <taxon>Embryophyta</taxon>
        <taxon>Tracheophyta</taxon>
        <taxon>Spermatophyta</taxon>
        <taxon>Magnoliopsida</taxon>
        <taxon>eudicotyledons</taxon>
        <taxon>Gunneridae</taxon>
        <taxon>Pentapetalae</taxon>
        <taxon>asterids</taxon>
        <taxon>lamiids</taxon>
        <taxon>Lamiales</taxon>
        <taxon>Bignoniaceae</taxon>
        <taxon>Crescentiina</taxon>
        <taxon>Tabebuia alliance</taxon>
        <taxon>Handroanthus</taxon>
    </lineage>
</organism>
<protein>
    <submittedName>
        <fullName evidence="6">DNA helicase</fullName>
        <ecNumber evidence="6">3.6.4.12</ecNumber>
    </submittedName>
</protein>
<dbReference type="AlphaFoldDB" id="A0A2G9G4J6"/>
<keyword evidence="3 6" id="KW-0347">Helicase</keyword>
<dbReference type="Gene3D" id="3.40.50.300">
    <property type="entry name" value="P-loop containing nucleotide triphosphate hydrolases"/>
    <property type="match status" value="2"/>
</dbReference>
<dbReference type="InterPro" id="IPR004589">
    <property type="entry name" value="DNA_helicase_ATP-dep_RecQ"/>
</dbReference>